<gene>
    <name evidence="2" type="ORF">BJ212DRAFT_1305591</name>
</gene>
<feature type="domain" description="DUF6830" evidence="1">
    <location>
        <begin position="484"/>
        <end position="623"/>
    </location>
</feature>
<comment type="caution">
    <text evidence="2">The sequence shown here is derived from an EMBL/GenBank/DDBJ whole genome shotgun (WGS) entry which is preliminary data.</text>
</comment>
<dbReference type="InterPro" id="IPR041078">
    <property type="entry name" value="Plavaka"/>
</dbReference>
<dbReference type="Pfam" id="PF18759">
    <property type="entry name" value="Plavaka"/>
    <property type="match status" value="2"/>
</dbReference>
<sequence length="702" mass="79756">MYMMDDGPGPEHEGTVVEADDREEVVLYFGAAKTWGRGTTFMKQFESNKYAEERASNPYFPFTSKPDWEMAAFLLQSDLSMSDIDEYLKLEFSLLSHPMLADSFDFMPWKIYAEAERAVHIYYGFMTGDCAWELQEGLPDGATLLGVVLSLDKTKAYIPLALLPVVKFIHRVKHMHGVLADRLLHQCIDIVIEPLKQAAHLGVMMSDPVGFSRYCFTPLVAYVADTLEELVIACTTMNASPVTMATHADFGDPDCHPLCKGSFTLANIDKAIASVSPSELVAFFEECKQYHLNSVQWLFWMDWITADPSSFLTPELLHHFHKMFFDHDCVWCINVMCTRYHTFKEGISNLKQTSGRDYRSIQCYIIAVIAGAAPTQFITAIWALLEFRYLVQAPQFSDKTLTELNHCLRLFHKYKQGIINAGAQRGKGGGVKSWVILKLELLQGVVLSIQLHGTLTQWSADLTEHAHIAIIKVPARAGNNHDYDAQAPHPYRTFSTSVAAYNLGYKPTLTKMTVDKAADHFLLPNLCPAISDYLDHIETHNDFPVGGRHRAHPNCPLPFERIQIWCKIWIQSKNFHDANQLEPLQALLAEPPSNNWPYGRYDLVIINSDRVFKWPKSGLEDTYYAYVEHLDVVGLDNSTANGDRIGDVIRVTQIQAPVHLIPWFGDVAESRLTVQTSMNHSTEFFLNKFWNKQLFYALHKFH</sequence>
<protein>
    <recommendedName>
        <fullName evidence="1">DUF6830 domain-containing protein</fullName>
    </recommendedName>
</protein>
<dbReference type="InterPro" id="IPR049233">
    <property type="entry name" value="DUF6830"/>
</dbReference>
<dbReference type="OrthoDB" id="2677878at2759"/>
<organism evidence="2 3">
    <name type="scientific">Suillus subaureus</name>
    <dbReference type="NCBI Taxonomy" id="48587"/>
    <lineage>
        <taxon>Eukaryota</taxon>
        <taxon>Fungi</taxon>
        <taxon>Dikarya</taxon>
        <taxon>Basidiomycota</taxon>
        <taxon>Agaricomycotina</taxon>
        <taxon>Agaricomycetes</taxon>
        <taxon>Agaricomycetidae</taxon>
        <taxon>Boletales</taxon>
        <taxon>Suillineae</taxon>
        <taxon>Suillaceae</taxon>
        <taxon>Suillus</taxon>
    </lineage>
</organism>
<dbReference type="Pfam" id="PF20722">
    <property type="entry name" value="DUF6830"/>
    <property type="match status" value="1"/>
</dbReference>
<evidence type="ECO:0000313" key="2">
    <source>
        <dbReference type="EMBL" id="KAG1799139.1"/>
    </source>
</evidence>
<dbReference type="Proteomes" id="UP000807769">
    <property type="component" value="Unassembled WGS sequence"/>
</dbReference>
<dbReference type="GeneID" id="64627782"/>
<accession>A0A9P7DNJ5</accession>
<evidence type="ECO:0000313" key="3">
    <source>
        <dbReference type="Proteomes" id="UP000807769"/>
    </source>
</evidence>
<dbReference type="EMBL" id="JABBWG010000151">
    <property type="protein sequence ID" value="KAG1799139.1"/>
    <property type="molecule type" value="Genomic_DNA"/>
</dbReference>
<name>A0A9P7DNJ5_9AGAM</name>
<reference evidence="2" key="1">
    <citation type="journal article" date="2020" name="New Phytol.">
        <title>Comparative genomics reveals dynamic genome evolution in host specialist ectomycorrhizal fungi.</title>
        <authorList>
            <person name="Lofgren L.A."/>
            <person name="Nguyen N.H."/>
            <person name="Vilgalys R."/>
            <person name="Ruytinx J."/>
            <person name="Liao H.L."/>
            <person name="Branco S."/>
            <person name="Kuo A."/>
            <person name="LaButti K."/>
            <person name="Lipzen A."/>
            <person name="Andreopoulos W."/>
            <person name="Pangilinan J."/>
            <person name="Riley R."/>
            <person name="Hundley H."/>
            <person name="Na H."/>
            <person name="Barry K."/>
            <person name="Grigoriev I.V."/>
            <person name="Stajich J.E."/>
            <person name="Kennedy P.G."/>
        </authorList>
    </citation>
    <scope>NUCLEOTIDE SEQUENCE</scope>
    <source>
        <strain evidence="2">MN1</strain>
    </source>
</reference>
<dbReference type="RefSeq" id="XP_041185698.1">
    <property type="nucleotide sequence ID" value="XM_041333765.1"/>
</dbReference>
<keyword evidence="3" id="KW-1185">Reference proteome</keyword>
<evidence type="ECO:0000259" key="1">
    <source>
        <dbReference type="Pfam" id="PF20722"/>
    </source>
</evidence>
<proteinExistence type="predicted"/>
<dbReference type="AlphaFoldDB" id="A0A9P7DNJ5"/>